<comment type="caution">
    <text evidence="2">The sequence shown here is derived from an EMBL/GenBank/DDBJ whole genome shotgun (WGS) entry which is preliminary data.</text>
</comment>
<dbReference type="InterPro" id="IPR035897">
    <property type="entry name" value="Toll_tir_struct_dom_sf"/>
</dbReference>
<reference evidence="2 3" key="1">
    <citation type="submission" date="2024-05" db="EMBL/GenBank/DDBJ databases">
        <title>Haplotype-resolved chromosome-level genome assembly of Huyou (Citrus changshanensis).</title>
        <authorList>
            <person name="Miao C."/>
            <person name="Chen W."/>
            <person name="Wu Y."/>
            <person name="Wang L."/>
            <person name="Zhao S."/>
            <person name="Grierson D."/>
            <person name="Xu C."/>
            <person name="Chen K."/>
        </authorList>
    </citation>
    <scope>NUCLEOTIDE SEQUENCE [LARGE SCALE GENOMIC DNA]</scope>
    <source>
        <strain evidence="2">01-14</strain>
        <tissue evidence="2">Leaf</tissue>
    </source>
</reference>
<organism evidence="2 3">
    <name type="scientific">Citrus x changshan-huyou</name>
    <dbReference type="NCBI Taxonomy" id="2935761"/>
    <lineage>
        <taxon>Eukaryota</taxon>
        <taxon>Viridiplantae</taxon>
        <taxon>Streptophyta</taxon>
        <taxon>Embryophyta</taxon>
        <taxon>Tracheophyta</taxon>
        <taxon>Spermatophyta</taxon>
        <taxon>Magnoliopsida</taxon>
        <taxon>eudicotyledons</taxon>
        <taxon>Gunneridae</taxon>
        <taxon>Pentapetalae</taxon>
        <taxon>rosids</taxon>
        <taxon>malvids</taxon>
        <taxon>Sapindales</taxon>
        <taxon>Rutaceae</taxon>
        <taxon>Aurantioideae</taxon>
        <taxon>Citrus</taxon>
    </lineage>
</organism>
<gene>
    <name evidence="2" type="ORF">WN944_015878</name>
</gene>
<dbReference type="SUPFAM" id="SSF52200">
    <property type="entry name" value="Toll/Interleukin receptor TIR domain"/>
    <property type="match status" value="1"/>
</dbReference>
<proteinExistence type="predicted"/>
<name>A0AAP0MDA9_9ROSI</name>
<dbReference type="EMBL" id="JBCGBO010000005">
    <property type="protein sequence ID" value="KAK9200680.1"/>
    <property type="molecule type" value="Genomic_DNA"/>
</dbReference>
<evidence type="ECO:0000313" key="2">
    <source>
        <dbReference type="EMBL" id="KAK9200680.1"/>
    </source>
</evidence>
<feature type="domain" description="TIR" evidence="1">
    <location>
        <begin position="16"/>
        <end position="48"/>
    </location>
</feature>
<dbReference type="Pfam" id="PF01582">
    <property type="entry name" value="TIR"/>
    <property type="match status" value="1"/>
</dbReference>
<dbReference type="AlphaFoldDB" id="A0AAP0MDA9"/>
<dbReference type="Proteomes" id="UP001428341">
    <property type="component" value="Unassembled WGS sequence"/>
</dbReference>
<dbReference type="GO" id="GO:0007165">
    <property type="term" value="P:signal transduction"/>
    <property type="evidence" value="ECO:0007669"/>
    <property type="project" value="InterPro"/>
</dbReference>
<protein>
    <recommendedName>
        <fullName evidence="1">TIR domain-containing protein</fullName>
    </recommendedName>
</protein>
<sequence>MCFPSSSSSSLTAHSKYEVFLSFRGEDTCNGFTSHLAAALHRKKYNSSLMVKNLTKVMRFRLPFLLQSKHQIFR</sequence>
<dbReference type="Gene3D" id="3.40.50.10140">
    <property type="entry name" value="Toll/interleukin-1 receptor homology (TIR) domain"/>
    <property type="match status" value="1"/>
</dbReference>
<dbReference type="InterPro" id="IPR000157">
    <property type="entry name" value="TIR_dom"/>
</dbReference>
<evidence type="ECO:0000313" key="3">
    <source>
        <dbReference type="Proteomes" id="UP001428341"/>
    </source>
</evidence>
<keyword evidence="3" id="KW-1185">Reference proteome</keyword>
<evidence type="ECO:0000259" key="1">
    <source>
        <dbReference type="Pfam" id="PF01582"/>
    </source>
</evidence>
<accession>A0AAP0MDA9</accession>